<keyword evidence="2" id="KW-1185">Reference proteome</keyword>
<comment type="caution">
    <text evidence="1">The sequence shown here is derived from an EMBL/GenBank/DDBJ whole genome shotgun (WGS) entry which is preliminary data.</text>
</comment>
<accession>A0ABW9I1Q7</accession>
<evidence type="ECO:0008006" key="3">
    <source>
        <dbReference type="Google" id="ProtNLM"/>
    </source>
</evidence>
<dbReference type="Proteomes" id="UP001631957">
    <property type="component" value="Unassembled WGS sequence"/>
</dbReference>
<organism evidence="1 2">
    <name type="scientific">Streptomyces niveiscabiei</name>
    <dbReference type="NCBI Taxonomy" id="164115"/>
    <lineage>
        <taxon>Bacteria</taxon>
        <taxon>Bacillati</taxon>
        <taxon>Actinomycetota</taxon>
        <taxon>Actinomycetes</taxon>
        <taxon>Kitasatosporales</taxon>
        <taxon>Streptomycetaceae</taxon>
        <taxon>Streptomyces</taxon>
    </lineage>
</organism>
<protein>
    <recommendedName>
        <fullName evidence="3">Polyketide cyclase</fullName>
    </recommendedName>
</protein>
<reference evidence="1 2" key="1">
    <citation type="submission" date="2024-12" db="EMBL/GenBank/DDBJ databases">
        <title>Forecasting of Potato common scab and diversities of Pathogenic streptomyces spp. in china.</title>
        <authorList>
            <person name="Handique U."/>
            <person name="Wu J."/>
        </authorList>
    </citation>
    <scope>NUCLEOTIDE SEQUENCE [LARGE SCALE GENOMIC DNA]</scope>
    <source>
        <strain evidence="1 2">ZRIMU1530</strain>
    </source>
</reference>
<evidence type="ECO:0000313" key="1">
    <source>
        <dbReference type="EMBL" id="MFM9613245.1"/>
    </source>
</evidence>
<sequence>MEPDEIAELRTMYVFTPPEGQTWGLSYERLEAALRERDPEVFVRVDDAVEGPVKGSSMHFGFTLEGEELEGFARLTTEGVAVQDSTARTAATFVLWLRNTVVPPGGVVMFNTRWGMEDDLPETVVPEATRPRIAAAFMEHLVETGLD</sequence>
<gene>
    <name evidence="1" type="ORF">ACKI18_31715</name>
</gene>
<proteinExistence type="predicted"/>
<dbReference type="EMBL" id="JBJVNI010000019">
    <property type="protein sequence ID" value="MFM9613245.1"/>
    <property type="molecule type" value="Genomic_DNA"/>
</dbReference>
<name>A0ABW9I1Q7_9ACTN</name>
<evidence type="ECO:0000313" key="2">
    <source>
        <dbReference type="Proteomes" id="UP001631957"/>
    </source>
</evidence>
<dbReference type="RefSeq" id="WP_409123076.1">
    <property type="nucleotide sequence ID" value="NZ_JBJVNI010000019.1"/>
</dbReference>